<feature type="transmembrane region" description="Helical" evidence="3">
    <location>
        <begin position="544"/>
        <end position="563"/>
    </location>
</feature>
<dbReference type="AlphaFoldDB" id="A0AAD7PW97"/>
<comment type="subcellular location">
    <subcellularLocation>
        <location evidence="1">Cell membrane</location>
        <topology evidence="1">Peripheral membrane protein</topology>
        <orientation evidence="1">Cytoplasmic side</orientation>
    </subcellularLocation>
</comment>
<dbReference type="Proteomes" id="UP001163823">
    <property type="component" value="Chromosome 5"/>
</dbReference>
<sequence length="703" mass="78821">MGTNYIVSGGVVLEVLRKDNYENWSVLVKNYLLSKDIWDIVEDPQDPPRPEDLNFKIWRKKNAKALHAIQISCGAEILSRLRGIASARKAWNTLAMTFGPKLRVNLDIEQGMADNSLVQYMPLHKNVERGDWNAVKTFIDMQPKAIFATTSSGKTALHIAVIAGHLHIVEALAKIMPKQLLEVRDADGYTALALAAALTGITEMAKCMVGRNEALLSIKTKDNMIPVVLASAKGHKDMTRYLYQVTRSEVLSEDNGNNNSLLLTRCITAEIFDVALDLLKHHPQLSIALDFDGLRPLYALARVPSAFPSGVQLAFWQRWIYHCVKIKLQVRGERSDRTVAGQLWGMLLNSILLRPLEIEEIYEQKLTHFQALEILNGMCKRISTFDESQLREASVYEAMLEATKHGITEFIKSMTQANTDLFWVVDENLRGIFSHAILHRREKIFNLIYGLNGRREVITSGIDSFGNNMLHLAGMLAPPSELDRKSGAALQMQRELHWFKAVESIVHPKCKEALNLDGMKPRELFTKNHEDLVRDGEKWAKETATSFTVVGTLITTIMFAVAFTVPGGNNQDTGIPIFVHDKMFSVFIVADAISLFAASTSVLIFLGILTSRYAEDDFLKALPTKLLAGLVTLFLSVVTMMIVFCAAISIMLQGHSQIVIVAISLGSVPVIIFVPLQFRLFAVIFNSTYRSEIYSNKKMKIWR</sequence>
<dbReference type="SUPFAM" id="SSF48403">
    <property type="entry name" value="Ankyrin repeat"/>
    <property type="match status" value="1"/>
</dbReference>
<evidence type="ECO:0000259" key="4">
    <source>
        <dbReference type="Pfam" id="PF13962"/>
    </source>
</evidence>
<dbReference type="InterPro" id="IPR002110">
    <property type="entry name" value="Ankyrin_rpt"/>
</dbReference>
<protein>
    <submittedName>
        <fullName evidence="5">Ankyrin repeat-containing protein family</fullName>
    </submittedName>
</protein>
<dbReference type="Pfam" id="PF13962">
    <property type="entry name" value="PGG"/>
    <property type="match status" value="1"/>
</dbReference>
<feature type="domain" description="PGG" evidence="4">
    <location>
        <begin position="537"/>
        <end position="650"/>
    </location>
</feature>
<evidence type="ECO:0000313" key="6">
    <source>
        <dbReference type="Proteomes" id="UP001163823"/>
    </source>
</evidence>
<dbReference type="GO" id="GO:0005886">
    <property type="term" value="C:plasma membrane"/>
    <property type="evidence" value="ECO:0007669"/>
    <property type="project" value="UniProtKB-SubCell"/>
</dbReference>
<dbReference type="InterPro" id="IPR026961">
    <property type="entry name" value="PGG_dom"/>
</dbReference>
<keyword evidence="3" id="KW-0812">Transmembrane</keyword>
<dbReference type="InterPro" id="IPR036770">
    <property type="entry name" value="Ankyrin_rpt-contain_sf"/>
</dbReference>
<dbReference type="PROSITE" id="PS50088">
    <property type="entry name" value="ANK_REPEAT"/>
    <property type="match status" value="1"/>
</dbReference>
<keyword evidence="6" id="KW-1185">Reference proteome</keyword>
<reference evidence="5" key="1">
    <citation type="journal article" date="2023" name="Science">
        <title>Elucidation of the pathway for biosynthesis of saponin adjuvants from the soapbark tree.</title>
        <authorList>
            <person name="Reed J."/>
            <person name="Orme A."/>
            <person name="El-Demerdash A."/>
            <person name="Owen C."/>
            <person name="Martin L.B.B."/>
            <person name="Misra R.C."/>
            <person name="Kikuchi S."/>
            <person name="Rejzek M."/>
            <person name="Martin A.C."/>
            <person name="Harkess A."/>
            <person name="Leebens-Mack J."/>
            <person name="Louveau T."/>
            <person name="Stephenson M.J."/>
            <person name="Osbourn A."/>
        </authorList>
    </citation>
    <scope>NUCLEOTIDE SEQUENCE</scope>
    <source>
        <strain evidence="5">S10</strain>
    </source>
</reference>
<keyword evidence="2" id="KW-0040">ANK repeat</keyword>
<dbReference type="PANTHER" id="PTHR24177">
    <property type="entry name" value="CASKIN"/>
    <property type="match status" value="1"/>
</dbReference>
<dbReference type="EMBL" id="JARAOO010000005">
    <property type="protein sequence ID" value="KAJ7969105.1"/>
    <property type="molecule type" value="Genomic_DNA"/>
</dbReference>
<keyword evidence="3" id="KW-1133">Transmembrane helix</keyword>
<proteinExistence type="predicted"/>
<evidence type="ECO:0000256" key="1">
    <source>
        <dbReference type="ARBA" id="ARBA00004413"/>
    </source>
</evidence>
<feature type="transmembrane region" description="Helical" evidence="3">
    <location>
        <begin position="583"/>
        <end position="606"/>
    </location>
</feature>
<dbReference type="Pfam" id="PF12796">
    <property type="entry name" value="Ank_2"/>
    <property type="match status" value="1"/>
</dbReference>
<dbReference type="KEGG" id="qsa:O6P43_013112"/>
<evidence type="ECO:0000256" key="3">
    <source>
        <dbReference type="SAM" id="Phobius"/>
    </source>
</evidence>
<gene>
    <name evidence="5" type="ORF">O6P43_013112</name>
</gene>
<dbReference type="Gene3D" id="1.25.40.20">
    <property type="entry name" value="Ankyrin repeat-containing domain"/>
    <property type="match status" value="1"/>
</dbReference>
<dbReference type="SMART" id="SM00248">
    <property type="entry name" value="ANK"/>
    <property type="match status" value="4"/>
</dbReference>
<dbReference type="PROSITE" id="PS50297">
    <property type="entry name" value="ANK_REP_REGION"/>
    <property type="match status" value="1"/>
</dbReference>
<dbReference type="EMBL" id="JARAOO010000005">
    <property type="protein sequence ID" value="KAJ7969106.1"/>
    <property type="molecule type" value="Genomic_DNA"/>
</dbReference>
<name>A0AAD7PW97_QUISA</name>
<feature type="repeat" description="ANK" evidence="2">
    <location>
        <begin position="152"/>
        <end position="172"/>
    </location>
</feature>
<accession>A0AAD7PW97</accession>
<dbReference type="Pfam" id="PF14223">
    <property type="entry name" value="Retrotran_gag_2"/>
    <property type="match status" value="1"/>
</dbReference>
<dbReference type="PANTHER" id="PTHR24177:SF329">
    <property type="entry name" value="ANKYRIN REPEAT PROTEIN"/>
    <property type="match status" value="1"/>
</dbReference>
<feature type="transmembrane region" description="Helical" evidence="3">
    <location>
        <begin position="658"/>
        <end position="681"/>
    </location>
</feature>
<evidence type="ECO:0000313" key="5">
    <source>
        <dbReference type="EMBL" id="KAJ7969105.1"/>
    </source>
</evidence>
<comment type="caution">
    <text evidence="5">The sequence shown here is derived from an EMBL/GenBank/DDBJ whole genome shotgun (WGS) entry which is preliminary data.</text>
</comment>
<keyword evidence="3" id="KW-0472">Membrane</keyword>
<feature type="transmembrane region" description="Helical" evidence="3">
    <location>
        <begin position="626"/>
        <end position="652"/>
    </location>
</feature>
<evidence type="ECO:0000256" key="2">
    <source>
        <dbReference type="PROSITE-ProRule" id="PRU00023"/>
    </source>
</evidence>
<organism evidence="5 6">
    <name type="scientific">Quillaja saponaria</name>
    <name type="common">Soap bark tree</name>
    <dbReference type="NCBI Taxonomy" id="32244"/>
    <lineage>
        <taxon>Eukaryota</taxon>
        <taxon>Viridiplantae</taxon>
        <taxon>Streptophyta</taxon>
        <taxon>Embryophyta</taxon>
        <taxon>Tracheophyta</taxon>
        <taxon>Spermatophyta</taxon>
        <taxon>Magnoliopsida</taxon>
        <taxon>eudicotyledons</taxon>
        <taxon>Gunneridae</taxon>
        <taxon>Pentapetalae</taxon>
        <taxon>rosids</taxon>
        <taxon>fabids</taxon>
        <taxon>Fabales</taxon>
        <taxon>Quillajaceae</taxon>
        <taxon>Quillaja</taxon>
    </lineage>
</organism>